<name>A0A9P0FB46_BRAAE</name>
<feature type="compositionally biased region" description="Low complexity" evidence="1">
    <location>
        <begin position="45"/>
        <end position="56"/>
    </location>
</feature>
<feature type="compositionally biased region" description="Basic and acidic residues" evidence="1">
    <location>
        <begin position="29"/>
        <end position="38"/>
    </location>
</feature>
<keyword evidence="3" id="KW-1185">Reference proteome</keyword>
<organism evidence="2 3">
    <name type="scientific">Brassicogethes aeneus</name>
    <name type="common">Rape pollen beetle</name>
    <name type="synonym">Meligethes aeneus</name>
    <dbReference type="NCBI Taxonomy" id="1431903"/>
    <lineage>
        <taxon>Eukaryota</taxon>
        <taxon>Metazoa</taxon>
        <taxon>Ecdysozoa</taxon>
        <taxon>Arthropoda</taxon>
        <taxon>Hexapoda</taxon>
        <taxon>Insecta</taxon>
        <taxon>Pterygota</taxon>
        <taxon>Neoptera</taxon>
        <taxon>Endopterygota</taxon>
        <taxon>Coleoptera</taxon>
        <taxon>Polyphaga</taxon>
        <taxon>Cucujiformia</taxon>
        <taxon>Nitidulidae</taxon>
        <taxon>Meligethinae</taxon>
        <taxon>Brassicogethes</taxon>
    </lineage>
</organism>
<feature type="region of interest" description="Disordered" evidence="1">
    <location>
        <begin position="29"/>
        <end position="56"/>
    </location>
</feature>
<reference evidence="2" key="1">
    <citation type="submission" date="2021-12" db="EMBL/GenBank/DDBJ databases">
        <authorList>
            <person name="King R."/>
        </authorList>
    </citation>
    <scope>NUCLEOTIDE SEQUENCE</scope>
</reference>
<feature type="compositionally biased region" description="Polar residues" evidence="1">
    <location>
        <begin position="108"/>
        <end position="131"/>
    </location>
</feature>
<sequence length="189" mass="21145">MAEGTYEYECMRAELLGVDKPDYEEFLKKQEENEKNKVEEEEQDLQALQDADSQNDNLKNISGGLEELNGILAVTQRKINRFKASCGSLTNLLKIKMGGAHLANSTNDVSVDPTSSSNVENPVGTGSNVTANGDRPTNDEVRENGTHRKSDLTKALDNHVDRLDLMLEKAENAQYSMKHQNNQMKRFLN</sequence>
<dbReference type="OrthoDB" id="8192965at2759"/>
<evidence type="ECO:0000256" key="1">
    <source>
        <dbReference type="SAM" id="MobiDB-lite"/>
    </source>
</evidence>
<feature type="region of interest" description="Disordered" evidence="1">
    <location>
        <begin position="108"/>
        <end position="149"/>
    </location>
</feature>
<accession>A0A9P0FB46</accession>
<gene>
    <name evidence="2" type="ORF">MELIAE_LOCUS2219</name>
</gene>
<protein>
    <submittedName>
        <fullName evidence="2">Uncharacterized protein</fullName>
    </submittedName>
</protein>
<dbReference type="EMBL" id="OV121141">
    <property type="protein sequence ID" value="CAH0548851.1"/>
    <property type="molecule type" value="Genomic_DNA"/>
</dbReference>
<dbReference type="Proteomes" id="UP001154078">
    <property type="component" value="Chromosome 10"/>
</dbReference>
<evidence type="ECO:0000313" key="2">
    <source>
        <dbReference type="EMBL" id="CAH0548851.1"/>
    </source>
</evidence>
<feature type="compositionally biased region" description="Basic and acidic residues" evidence="1">
    <location>
        <begin position="136"/>
        <end position="149"/>
    </location>
</feature>
<dbReference type="AlphaFoldDB" id="A0A9P0FB46"/>
<proteinExistence type="predicted"/>
<evidence type="ECO:0000313" key="3">
    <source>
        <dbReference type="Proteomes" id="UP001154078"/>
    </source>
</evidence>